<organism evidence="1">
    <name type="scientific">Ignavibacterium album</name>
    <dbReference type="NCBI Taxonomy" id="591197"/>
    <lineage>
        <taxon>Bacteria</taxon>
        <taxon>Pseudomonadati</taxon>
        <taxon>Ignavibacteriota</taxon>
        <taxon>Ignavibacteria</taxon>
        <taxon>Ignavibacteriales</taxon>
        <taxon>Ignavibacteriaceae</taxon>
        <taxon>Ignavibacterium</taxon>
    </lineage>
</organism>
<accession>A0A832D125</accession>
<protein>
    <submittedName>
        <fullName evidence="1">Uncharacterized protein</fullName>
    </submittedName>
</protein>
<proteinExistence type="predicted"/>
<name>A0A832D125_9BACT</name>
<evidence type="ECO:0000313" key="1">
    <source>
        <dbReference type="EMBL" id="HGT47658.1"/>
    </source>
</evidence>
<reference evidence="1" key="1">
    <citation type="journal article" date="2020" name="mSystems">
        <title>Genome- and Community-Level Interaction Insights into Carbon Utilization and Element Cycling Functions of Hydrothermarchaeota in Hydrothermal Sediment.</title>
        <authorList>
            <person name="Zhou Z."/>
            <person name="Liu Y."/>
            <person name="Xu W."/>
            <person name="Pan J."/>
            <person name="Luo Z.H."/>
            <person name="Li M."/>
        </authorList>
    </citation>
    <scope>NUCLEOTIDE SEQUENCE [LARGE SCALE GENOMIC DNA]</scope>
    <source>
        <strain evidence="1">SpSt-500</strain>
    </source>
</reference>
<comment type="caution">
    <text evidence="1">The sequence shown here is derived from an EMBL/GenBank/DDBJ whole genome shotgun (WGS) entry which is preliminary data.</text>
</comment>
<dbReference type="EMBL" id="DSVI01000007">
    <property type="protein sequence ID" value="HGT47658.1"/>
    <property type="molecule type" value="Genomic_DNA"/>
</dbReference>
<gene>
    <name evidence="1" type="ORF">ENS56_06460</name>
</gene>
<dbReference type="AlphaFoldDB" id="A0A832D125"/>
<sequence length="214" mass="25074">MLNKIENITLNPNSRNEIKSSKKDLPINHLAKKENFSDTITFSAALLFLSQLKWRLKKINHISQEELEIEVIVNDISYSAIINLKSPAVKNIVIKIQNEFPFKHNKSIYTINLEFNYQKFDFVDEEKLYEPVNKLFYRIPSYEYEGEKEISSTFFYEILEGNESDLSITLSSVYWNMILFTDKLTEKNNSVELNNSETAEQFISLKQISISHNQ</sequence>